<dbReference type="Gene3D" id="1.10.472.10">
    <property type="entry name" value="Cyclin-like"/>
    <property type="match status" value="2"/>
</dbReference>
<organism evidence="9 10">
    <name type="scientific">Mikania micrantha</name>
    <name type="common">bitter vine</name>
    <dbReference type="NCBI Taxonomy" id="192012"/>
    <lineage>
        <taxon>Eukaryota</taxon>
        <taxon>Viridiplantae</taxon>
        <taxon>Streptophyta</taxon>
        <taxon>Embryophyta</taxon>
        <taxon>Tracheophyta</taxon>
        <taxon>Spermatophyta</taxon>
        <taxon>Magnoliopsida</taxon>
        <taxon>eudicotyledons</taxon>
        <taxon>Gunneridae</taxon>
        <taxon>Pentapetalae</taxon>
        <taxon>asterids</taxon>
        <taxon>campanulids</taxon>
        <taxon>Asterales</taxon>
        <taxon>Asteraceae</taxon>
        <taxon>Asteroideae</taxon>
        <taxon>Heliantheae alliance</taxon>
        <taxon>Eupatorieae</taxon>
        <taxon>Mikania</taxon>
    </lineage>
</organism>
<dbReference type="PROSITE" id="PS00292">
    <property type="entry name" value="CYCLINS"/>
    <property type="match status" value="1"/>
</dbReference>
<evidence type="ECO:0000256" key="1">
    <source>
        <dbReference type="ARBA" id="ARBA00009065"/>
    </source>
</evidence>
<evidence type="ECO:0000256" key="6">
    <source>
        <dbReference type="SAM" id="MobiDB-lite"/>
    </source>
</evidence>
<dbReference type="InterPro" id="IPR048258">
    <property type="entry name" value="Cyclins_cyclin-box"/>
</dbReference>
<dbReference type="Pfam" id="PF00134">
    <property type="entry name" value="Cyclin_N"/>
    <property type="match status" value="1"/>
</dbReference>
<comment type="similarity">
    <text evidence="1">Belongs to the cyclin family. Cyclin D subfamily.</text>
</comment>
<keyword evidence="3 5" id="KW-0195">Cyclin</keyword>
<dbReference type="OrthoDB" id="5590282at2759"/>
<dbReference type="Proteomes" id="UP000326396">
    <property type="component" value="Linkage Group LG19"/>
</dbReference>
<dbReference type="GO" id="GO:0051301">
    <property type="term" value="P:cell division"/>
    <property type="evidence" value="ECO:0007669"/>
    <property type="project" value="UniProtKB-KW"/>
</dbReference>
<dbReference type="EMBL" id="SZYD01000011">
    <property type="protein sequence ID" value="KAD4888627.1"/>
    <property type="molecule type" value="Genomic_DNA"/>
</dbReference>
<evidence type="ECO:0000259" key="8">
    <source>
        <dbReference type="SMART" id="SM01332"/>
    </source>
</evidence>
<dbReference type="FunFam" id="1.10.472.10:FF:000060">
    <property type="entry name" value="D6-type cyclin"/>
    <property type="match status" value="1"/>
</dbReference>
<keyword evidence="2" id="KW-0132">Cell division</keyword>
<feature type="domain" description="Cyclin C-terminal" evidence="8">
    <location>
        <begin position="195"/>
        <end position="319"/>
    </location>
</feature>
<dbReference type="InterPro" id="IPR036915">
    <property type="entry name" value="Cyclin-like_sf"/>
</dbReference>
<comment type="caution">
    <text evidence="9">The sequence shown here is derived from an EMBL/GenBank/DDBJ whole genome shotgun (WGS) entry which is preliminary data.</text>
</comment>
<sequence length="348" mass="39770">MMALLDSLYCEEKHQWEDDEYEEEPVDSYSCVLDDDDNNNDNNNNINIQHHHTLLQQDQLWEHEELSSLISKESHQQMNHNVFSGASADRRRDAVEWILGVVSHYSFSALTAVLAVDYLDRFFDRFEDLEIEKKPWMNQLAAVSCVSLAAKVEETYVPLLLDLQLDGSRYVFEAKTIQKMEILILSTLQWRMNPVTPISYLDYITRRLGLKDKLSSEFIKRFECLILCLLSDDRFRCYLPSVKAAATMVHIINSIEPCIGIEFQSQLLGILGINKEVVEECWKQIQEITCGRNPGRIFNKRKFGSVPGSPDAVMDLSFSSDESWSSVVNPSVSSSPEPGTKKSRNGAT</sequence>
<keyword evidence="10" id="KW-1185">Reference proteome</keyword>
<dbReference type="SUPFAM" id="SSF47954">
    <property type="entry name" value="Cyclin-like"/>
    <property type="match status" value="2"/>
</dbReference>
<dbReference type="AlphaFoldDB" id="A0A5N6NK76"/>
<dbReference type="Pfam" id="PF02984">
    <property type="entry name" value="Cyclin_C"/>
    <property type="match status" value="1"/>
</dbReference>
<evidence type="ECO:0000256" key="3">
    <source>
        <dbReference type="ARBA" id="ARBA00023127"/>
    </source>
</evidence>
<accession>A0A5N6NK76</accession>
<feature type="domain" description="Cyclin-like" evidence="7">
    <location>
        <begin position="96"/>
        <end position="186"/>
    </location>
</feature>
<reference evidence="9 10" key="1">
    <citation type="submission" date="2019-05" db="EMBL/GenBank/DDBJ databases">
        <title>Mikania micrantha, genome provides insights into the molecular mechanism of rapid growth.</title>
        <authorList>
            <person name="Liu B."/>
        </authorList>
    </citation>
    <scope>NUCLEOTIDE SEQUENCE [LARGE SCALE GENOMIC DNA]</scope>
    <source>
        <strain evidence="9">NLD-2019</strain>
        <tissue evidence="9">Leaf</tissue>
    </source>
</reference>
<evidence type="ECO:0000256" key="4">
    <source>
        <dbReference type="ARBA" id="ARBA00023306"/>
    </source>
</evidence>
<dbReference type="CDD" id="cd20544">
    <property type="entry name" value="CYCLIN_AtCycD-like_rpt2"/>
    <property type="match status" value="1"/>
</dbReference>
<dbReference type="InterPro" id="IPR006671">
    <property type="entry name" value="Cyclin_N"/>
</dbReference>
<evidence type="ECO:0000313" key="9">
    <source>
        <dbReference type="EMBL" id="KAD4888627.1"/>
    </source>
</evidence>
<dbReference type="InterPro" id="IPR013763">
    <property type="entry name" value="Cyclin-like_dom"/>
</dbReference>
<evidence type="ECO:0000256" key="5">
    <source>
        <dbReference type="RuleBase" id="RU000383"/>
    </source>
</evidence>
<evidence type="ECO:0000313" key="10">
    <source>
        <dbReference type="Proteomes" id="UP000326396"/>
    </source>
</evidence>
<protein>
    <submittedName>
        <fullName evidence="9">Uncharacterized protein</fullName>
    </submittedName>
</protein>
<name>A0A5N6NK76_9ASTR</name>
<gene>
    <name evidence="9" type="ORF">E3N88_20700</name>
</gene>
<evidence type="ECO:0000256" key="2">
    <source>
        <dbReference type="ARBA" id="ARBA00022618"/>
    </source>
</evidence>
<proteinExistence type="inferred from homology"/>
<dbReference type="CDD" id="cd20543">
    <property type="entry name" value="CYCLIN_AtCycD-like_rpt1"/>
    <property type="match status" value="1"/>
</dbReference>
<feature type="region of interest" description="Disordered" evidence="6">
    <location>
        <begin position="323"/>
        <end position="348"/>
    </location>
</feature>
<evidence type="ECO:0000259" key="7">
    <source>
        <dbReference type="SMART" id="SM00385"/>
    </source>
</evidence>
<dbReference type="InterPro" id="IPR039361">
    <property type="entry name" value="Cyclin"/>
</dbReference>
<dbReference type="PANTHER" id="PTHR10177">
    <property type="entry name" value="CYCLINS"/>
    <property type="match status" value="1"/>
</dbReference>
<dbReference type="InterPro" id="IPR004367">
    <property type="entry name" value="Cyclin_C-dom"/>
</dbReference>
<feature type="compositionally biased region" description="Low complexity" evidence="6">
    <location>
        <begin position="323"/>
        <end position="338"/>
    </location>
</feature>
<dbReference type="SMART" id="SM01332">
    <property type="entry name" value="Cyclin_C"/>
    <property type="match status" value="1"/>
</dbReference>
<keyword evidence="4" id="KW-0131">Cell cycle</keyword>
<dbReference type="SMART" id="SM00385">
    <property type="entry name" value="CYCLIN"/>
    <property type="match status" value="1"/>
</dbReference>